<dbReference type="Gene3D" id="1.25.40.10">
    <property type="entry name" value="Tetratricopeptide repeat domain"/>
    <property type="match status" value="1"/>
</dbReference>
<name>A0AA49JIW4_9BACT</name>
<dbReference type="PROSITE" id="PS50005">
    <property type="entry name" value="TPR"/>
    <property type="match status" value="1"/>
</dbReference>
<reference evidence="3" key="1">
    <citation type="journal article" date="2023" name="Comput. Struct. Biotechnol. J.">
        <title>Discovery of a novel marine Bacteroidetes with a rich repertoire of carbohydrate-active enzymes.</title>
        <authorList>
            <person name="Chen B."/>
            <person name="Liu G."/>
            <person name="Chen Q."/>
            <person name="Wang H."/>
            <person name="Liu L."/>
            <person name="Tang K."/>
        </authorList>
    </citation>
    <scope>NUCLEOTIDE SEQUENCE</scope>
    <source>
        <strain evidence="3">TK19036</strain>
    </source>
</reference>
<evidence type="ECO:0000259" key="2">
    <source>
        <dbReference type="Pfam" id="PF00144"/>
    </source>
</evidence>
<dbReference type="Gene3D" id="3.40.710.10">
    <property type="entry name" value="DD-peptidase/beta-lactamase superfamily"/>
    <property type="match status" value="1"/>
</dbReference>
<gene>
    <name evidence="3" type="ORF">K4G66_00480</name>
</gene>
<dbReference type="InterPro" id="IPR011990">
    <property type="entry name" value="TPR-like_helical_dom_sf"/>
</dbReference>
<sequence length="519" mass="58744">MKYFRLAIGLFILLLGNHTSFGQKIEEQIDQVFQEFANQDDFQGAVLVASQGNILYQQAFGLANREWNIPNTVDTKFNLASISKQFTAVLVLQLVDEGRLKLNHTISDYLPEYRRDIGKKVTLHQLLTHQSGIPNYTSIPYVWSDSLYNRYDLEELVEKFVSGDLEFKPGSKYQYSNSGYLLLSMIVEKVTGKPFDQLIEERITRPLALQHTAVDDRQRIISQRAYGYEKTPDGYNNVYSMHMQNLQGAGNLYGTITDLFQWDQALYGTTVLPQKSLQRMMRPYTDANQEWIPPYENRYGYGVGIAKIPLTSQESVDMIFHSGHIRGFSGFYARFPEDGHAIIMLSNTGEVSTARMNQVSLEVVKLLDEQAPAGRRVARAKKNSKASTRGASDIDERDLQSAMYAAWEIDGGEAAVDQYYQLVESFPYDYKNTQQDLSALSGRLAQEGDPESALAVATLNSKVNPHWQTFMEVATINQQLGQKELAAQHYQKALSVNPNRTNAEKEAYQQAQSALKVLL</sequence>
<dbReference type="Pfam" id="PF00144">
    <property type="entry name" value="Beta-lactamase"/>
    <property type="match status" value="1"/>
</dbReference>
<accession>A0AA49JIW4</accession>
<dbReference type="InterPro" id="IPR019734">
    <property type="entry name" value="TPR_rpt"/>
</dbReference>
<dbReference type="InterPro" id="IPR001466">
    <property type="entry name" value="Beta-lactam-related"/>
</dbReference>
<reference evidence="3" key="2">
    <citation type="journal article" date="2024" name="Antonie Van Leeuwenhoek">
        <title>Roseihalotalea indica gen. nov., sp. nov., a halophilic Bacteroidetes from mesopelagic Southwest Indian Ocean with higher carbohydrate metabolic potential.</title>
        <authorList>
            <person name="Chen B."/>
            <person name="Zhang M."/>
            <person name="Lin D."/>
            <person name="Ye J."/>
            <person name="Tang K."/>
        </authorList>
    </citation>
    <scope>NUCLEOTIDE SEQUENCE</scope>
    <source>
        <strain evidence="3">TK19036</strain>
    </source>
</reference>
<proteinExistence type="predicted"/>
<dbReference type="PANTHER" id="PTHR46825">
    <property type="entry name" value="D-ALANYL-D-ALANINE-CARBOXYPEPTIDASE/ENDOPEPTIDASE AMPH"/>
    <property type="match status" value="1"/>
</dbReference>
<dbReference type="PANTHER" id="PTHR46825:SF9">
    <property type="entry name" value="BETA-LACTAMASE-RELATED DOMAIN-CONTAINING PROTEIN"/>
    <property type="match status" value="1"/>
</dbReference>
<feature type="repeat" description="TPR" evidence="1">
    <location>
        <begin position="467"/>
        <end position="500"/>
    </location>
</feature>
<keyword evidence="3" id="KW-0378">Hydrolase</keyword>
<protein>
    <submittedName>
        <fullName evidence="3">Serine hydrolase</fullName>
    </submittedName>
</protein>
<dbReference type="SUPFAM" id="SSF56601">
    <property type="entry name" value="beta-lactamase/transpeptidase-like"/>
    <property type="match status" value="1"/>
</dbReference>
<evidence type="ECO:0000256" key="1">
    <source>
        <dbReference type="PROSITE-ProRule" id="PRU00339"/>
    </source>
</evidence>
<dbReference type="SUPFAM" id="SSF48452">
    <property type="entry name" value="TPR-like"/>
    <property type="match status" value="1"/>
</dbReference>
<keyword evidence="1" id="KW-0802">TPR repeat</keyword>
<organism evidence="3">
    <name type="scientific">Roseihalotalea indica</name>
    <dbReference type="NCBI Taxonomy" id="2867963"/>
    <lineage>
        <taxon>Bacteria</taxon>
        <taxon>Pseudomonadati</taxon>
        <taxon>Bacteroidota</taxon>
        <taxon>Cytophagia</taxon>
        <taxon>Cytophagales</taxon>
        <taxon>Catalimonadaceae</taxon>
        <taxon>Roseihalotalea</taxon>
    </lineage>
</organism>
<dbReference type="AlphaFoldDB" id="A0AA49JIW4"/>
<evidence type="ECO:0000313" key="3">
    <source>
        <dbReference type="EMBL" id="WKN37182.1"/>
    </source>
</evidence>
<dbReference type="EMBL" id="CP120682">
    <property type="protein sequence ID" value="WKN37182.1"/>
    <property type="molecule type" value="Genomic_DNA"/>
</dbReference>
<dbReference type="GO" id="GO:0016787">
    <property type="term" value="F:hydrolase activity"/>
    <property type="evidence" value="ECO:0007669"/>
    <property type="project" value="UniProtKB-KW"/>
</dbReference>
<feature type="domain" description="Beta-lactamase-related" evidence="2">
    <location>
        <begin position="29"/>
        <end position="358"/>
    </location>
</feature>
<dbReference type="InterPro" id="IPR050491">
    <property type="entry name" value="AmpC-like"/>
</dbReference>
<dbReference type="InterPro" id="IPR012338">
    <property type="entry name" value="Beta-lactam/transpept-like"/>
</dbReference>